<evidence type="ECO:0000256" key="1">
    <source>
        <dbReference type="ARBA" id="ARBA00001970"/>
    </source>
</evidence>
<keyword evidence="5" id="KW-0216">Detoxification</keyword>
<dbReference type="PANTHER" id="PTHR43396">
    <property type="entry name" value="FLAVOHEMOPROTEIN"/>
    <property type="match status" value="1"/>
</dbReference>
<evidence type="ECO:0000256" key="10">
    <source>
        <dbReference type="ARBA" id="ARBA00022857"/>
    </source>
</evidence>
<comment type="cofactor">
    <cofactor evidence="1">
        <name>heme b</name>
        <dbReference type="ChEBI" id="CHEBI:60344"/>
    </cofactor>
</comment>
<comment type="caution">
    <text evidence="17">The sequence shown here is derived from an EMBL/GenBank/DDBJ whole genome shotgun (WGS) entry which is preliminary data.</text>
</comment>
<comment type="cofactor">
    <cofactor evidence="2">
        <name>FAD</name>
        <dbReference type="ChEBI" id="CHEBI:57692"/>
    </cofactor>
</comment>
<evidence type="ECO:0000256" key="3">
    <source>
        <dbReference type="ARBA" id="ARBA00006401"/>
    </source>
</evidence>
<dbReference type="OrthoDB" id="436496at2759"/>
<dbReference type="InterPro" id="IPR017927">
    <property type="entry name" value="FAD-bd_FR_type"/>
</dbReference>
<dbReference type="PROSITE" id="PS01033">
    <property type="entry name" value="GLOBIN"/>
    <property type="match status" value="1"/>
</dbReference>
<dbReference type="InterPro" id="IPR008333">
    <property type="entry name" value="Cbr1-like_FAD-bd_dom"/>
</dbReference>
<dbReference type="GO" id="GO:0008941">
    <property type="term" value="F:nitric oxide dioxygenase NAD(P)H activity"/>
    <property type="evidence" value="ECO:0007669"/>
    <property type="project" value="UniProtKB-EC"/>
</dbReference>
<dbReference type="InterPro" id="IPR000971">
    <property type="entry name" value="Globin"/>
</dbReference>
<dbReference type="InterPro" id="IPR009050">
    <property type="entry name" value="Globin-like_sf"/>
</dbReference>
<dbReference type="SUPFAM" id="SSF63380">
    <property type="entry name" value="Riboflavin synthase domain-like"/>
    <property type="match status" value="1"/>
</dbReference>
<evidence type="ECO:0000256" key="5">
    <source>
        <dbReference type="ARBA" id="ARBA00022575"/>
    </source>
</evidence>
<keyword evidence="8" id="KW-0479">Metal-binding</keyword>
<dbReference type="GO" id="GO:0071949">
    <property type="term" value="F:FAD binding"/>
    <property type="evidence" value="ECO:0007669"/>
    <property type="project" value="TreeGrafter"/>
</dbReference>
<keyword evidence="18" id="KW-1185">Reference proteome</keyword>
<accession>A0A642URK9</accession>
<comment type="catalytic activity">
    <reaction evidence="13">
        <text>2 nitric oxide + NADH + 2 O2 = 2 nitrate + NAD(+) + H(+)</text>
        <dbReference type="Rhea" id="RHEA:19469"/>
        <dbReference type="ChEBI" id="CHEBI:15378"/>
        <dbReference type="ChEBI" id="CHEBI:15379"/>
        <dbReference type="ChEBI" id="CHEBI:16480"/>
        <dbReference type="ChEBI" id="CHEBI:17632"/>
        <dbReference type="ChEBI" id="CHEBI:57540"/>
        <dbReference type="ChEBI" id="CHEBI:57945"/>
        <dbReference type="EC" id="1.14.12.17"/>
    </reaction>
</comment>
<keyword evidence="11" id="KW-0408">Iron</keyword>
<evidence type="ECO:0000256" key="6">
    <source>
        <dbReference type="ARBA" id="ARBA00022617"/>
    </source>
</evidence>
<keyword evidence="6" id="KW-0349">Heme</keyword>
<dbReference type="CDD" id="cd19754">
    <property type="entry name" value="FHb_fungal-globin"/>
    <property type="match status" value="1"/>
</dbReference>
<name>A0A642URK9_DIURU</name>
<dbReference type="AlphaFoldDB" id="A0A642URK9"/>
<dbReference type="InterPro" id="IPR012292">
    <property type="entry name" value="Globin/Proto"/>
</dbReference>
<dbReference type="InterPro" id="IPR001433">
    <property type="entry name" value="OxRdtase_FAD/NAD-bd"/>
</dbReference>
<dbReference type="SUPFAM" id="SSF46458">
    <property type="entry name" value="Globin-like"/>
    <property type="match status" value="1"/>
</dbReference>
<dbReference type="Gene3D" id="1.10.490.10">
    <property type="entry name" value="Globins"/>
    <property type="match status" value="1"/>
</dbReference>
<comment type="similarity">
    <text evidence="3">In the C-terminal section; belongs to the flavoprotein pyridine nucleotide cytochrome reductase family.</text>
</comment>
<dbReference type="Pfam" id="PF00042">
    <property type="entry name" value="Globin"/>
    <property type="match status" value="1"/>
</dbReference>
<evidence type="ECO:0000256" key="8">
    <source>
        <dbReference type="ARBA" id="ARBA00022723"/>
    </source>
</evidence>
<evidence type="ECO:0000256" key="13">
    <source>
        <dbReference type="ARBA" id="ARBA00048649"/>
    </source>
</evidence>
<gene>
    <name evidence="17" type="ORF">DIURU_002097</name>
</gene>
<protein>
    <recommendedName>
        <fullName evidence="4">nitric oxide dioxygenase</fullName>
        <ecNumber evidence="4">1.14.12.17</ecNumber>
    </recommendedName>
</protein>
<dbReference type="PROSITE" id="PS51384">
    <property type="entry name" value="FAD_FR"/>
    <property type="match status" value="1"/>
</dbReference>
<feature type="domain" description="FAD-binding FR-type" evidence="16">
    <location>
        <begin position="155"/>
        <end position="258"/>
    </location>
</feature>
<dbReference type="Proteomes" id="UP000449547">
    <property type="component" value="Unassembled WGS sequence"/>
</dbReference>
<dbReference type="Gene3D" id="3.40.50.80">
    <property type="entry name" value="Nucleotide-binding domain of ferredoxin-NADP reductase (FNR) module"/>
    <property type="match status" value="1"/>
</dbReference>
<evidence type="ECO:0000313" key="18">
    <source>
        <dbReference type="Proteomes" id="UP000449547"/>
    </source>
</evidence>
<evidence type="ECO:0000256" key="4">
    <source>
        <dbReference type="ARBA" id="ARBA00012229"/>
    </source>
</evidence>
<evidence type="ECO:0000313" key="17">
    <source>
        <dbReference type="EMBL" id="KAA8904145.1"/>
    </source>
</evidence>
<dbReference type="GO" id="GO:0046210">
    <property type="term" value="P:nitric oxide catabolic process"/>
    <property type="evidence" value="ECO:0007669"/>
    <property type="project" value="TreeGrafter"/>
</dbReference>
<dbReference type="Gene3D" id="2.40.30.10">
    <property type="entry name" value="Translation factors"/>
    <property type="match status" value="1"/>
</dbReference>
<dbReference type="FunFam" id="1.10.490.10:FF:000003">
    <property type="entry name" value="Flavohemoprotein"/>
    <property type="match status" value="1"/>
</dbReference>
<dbReference type="OMA" id="KLERMCN"/>
<keyword evidence="10" id="KW-0521">NADP</keyword>
<dbReference type="EC" id="1.14.12.17" evidence="4"/>
<dbReference type="CDD" id="cd06184">
    <property type="entry name" value="flavohem_like_fad_nad_binding"/>
    <property type="match status" value="1"/>
</dbReference>
<evidence type="ECO:0000256" key="12">
    <source>
        <dbReference type="ARBA" id="ARBA00023027"/>
    </source>
</evidence>
<dbReference type="GO" id="GO:0071500">
    <property type="term" value="P:cellular response to nitrosative stress"/>
    <property type="evidence" value="ECO:0007669"/>
    <property type="project" value="TreeGrafter"/>
</dbReference>
<dbReference type="VEuPathDB" id="FungiDB:DIURU_002097"/>
<dbReference type="GO" id="GO:0046872">
    <property type="term" value="F:metal ion binding"/>
    <property type="evidence" value="ECO:0007669"/>
    <property type="project" value="UniProtKB-KW"/>
</dbReference>
<sequence>MASVYKQVELTEAQKQIIRDTVPTLKAAGEELTKNFYQKMFKDYPDVKPFFNQTDQKLMRQPKILAFALLKYAENIDDLTPLTDFVLQIVAKHVGLQVRAGDYEAVGNSLIATMKEMLGDAATDDFIGAWAAAYGNLASLLIGLESAEYKKNDWQGFKPFKVTKIVDECKDVKSIYFKPEDGHIQKAVPGQYVCIRWNIPGFDYEQSREYSLSAVTNDTYRISVKHLPGGLVSTFIHENLKEGDVLKVAPPEGKFVFKEDKDEATFIAGGIGITPVMAILEDILPKGKKAKLLYCNRDANRPFVAQLSQWSKDYNLEVVEYISSGADVTDAIGTLNAKRIAPADVESIKSDVFLLGPRPMMREYLAKFAELGVTPTYEYFGPTDV</sequence>
<proteinExistence type="inferred from homology"/>
<evidence type="ECO:0000256" key="14">
    <source>
        <dbReference type="ARBA" id="ARBA00049433"/>
    </source>
</evidence>
<dbReference type="Pfam" id="PF00970">
    <property type="entry name" value="FAD_binding_6"/>
    <property type="match status" value="1"/>
</dbReference>
<comment type="catalytic activity">
    <reaction evidence="14">
        <text>2 nitric oxide + NADPH + 2 O2 = 2 nitrate + NADP(+) + H(+)</text>
        <dbReference type="Rhea" id="RHEA:19465"/>
        <dbReference type="ChEBI" id="CHEBI:15378"/>
        <dbReference type="ChEBI" id="CHEBI:15379"/>
        <dbReference type="ChEBI" id="CHEBI:16480"/>
        <dbReference type="ChEBI" id="CHEBI:17632"/>
        <dbReference type="ChEBI" id="CHEBI:57783"/>
        <dbReference type="ChEBI" id="CHEBI:58349"/>
        <dbReference type="EC" id="1.14.12.17"/>
    </reaction>
</comment>
<dbReference type="RefSeq" id="XP_034013230.1">
    <property type="nucleotide sequence ID" value="XM_034154711.1"/>
</dbReference>
<dbReference type="PANTHER" id="PTHR43396:SF3">
    <property type="entry name" value="FLAVOHEMOPROTEIN"/>
    <property type="match status" value="1"/>
</dbReference>
<dbReference type="InterPro" id="IPR039261">
    <property type="entry name" value="FNR_nucleotide-bd"/>
</dbReference>
<dbReference type="SUPFAM" id="SSF52343">
    <property type="entry name" value="Ferredoxin reductase-like, C-terminal NADP-linked domain"/>
    <property type="match status" value="1"/>
</dbReference>
<keyword evidence="9" id="KW-0274">FAD</keyword>
<dbReference type="GO" id="GO:0019825">
    <property type="term" value="F:oxygen binding"/>
    <property type="evidence" value="ECO:0007669"/>
    <property type="project" value="InterPro"/>
</dbReference>
<dbReference type="GO" id="GO:0009636">
    <property type="term" value="P:response to toxic substance"/>
    <property type="evidence" value="ECO:0007669"/>
    <property type="project" value="UniProtKB-KW"/>
</dbReference>
<dbReference type="GO" id="GO:0020037">
    <property type="term" value="F:heme binding"/>
    <property type="evidence" value="ECO:0007669"/>
    <property type="project" value="InterPro"/>
</dbReference>
<dbReference type="GeneID" id="54780748"/>
<feature type="domain" description="Globin" evidence="15">
    <location>
        <begin position="9"/>
        <end position="146"/>
    </location>
</feature>
<evidence type="ECO:0000259" key="16">
    <source>
        <dbReference type="PROSITE" id="PS51384"/>
    </source>
</evidence>
<evidence type="ECO:0000256" key="11">
    <source>
        <dbReference type="ARBA" id="ARBA00023004"/>
    </source>
</evidence>
<dbReference type="PRINTS" id="PR00410">
    <property type="entry name" value="PHEHYDRXLASE"/>
</dbReference>
<dbReference type="InterPro" id="IPR017938">
    <property type="entry name" value="Riboflavin_synthase-like_b-brl"/>
</dbReference>
<dbReference type="EMBL" id="SWFT01000064">
    <property type="protein sequence ID" value="KAA8904145.1"/>
    <property type="molecule type" value="Genomic_DNA"/>
</dbReference>
<organism evidence="17 18">
    <name type="scientific">Diutina rugosa</name>
    <name type="common">Yeast</name>
    <name type="synonym">Candida rugosa</name>
    <dbReference type="NCBI Taxonomy" id="5481"/>
    <lineage>
        <taxon>Eukaryota</taxon>
        <taxon>Fungi</taxon>
        <taxon>Dikarya</taxon>
        <taxon>Ascomycota</taxon>
        <taxon>Saccharomycotina</taxon>
        <taxon>Pichiomycetes</taxon>
        <taxon>Debaryomycetaceae</taxon>
        <taxon>Diutina</taxon>
    </lineage>
</organism>
<evidence type="ECO:0000256" key="2">
    <source>
        <dbReference type="ARBA" id="ARBA00001974"/>
    </source>
</evidence>
<evidence type="ECO:0000256" key="7">
    <source>
        <dbReference type="ARBA" id="ARBA00022630"/>
    </source>
</evidence>
<reference evidence="17 18" key="1">
    <citation type="submission" date="2019-07" db="EMBL/GenBank/DDBJ databases">
        <title>Genome assembly of two rare yeast pathogens: Diutina rugosa and Trichomonascus ciferrii.</title>
        <authorList>
            <person name="Mixao V."/>
            <person name="Saus E."/>
            <person name="Hansen A."/>
            <person name="Lass-Flor C."/>
            <person name="Gabaldon T."/>
        </authorList>
    </citation>
    <scope>NUCLEOTIDE SEQUENCE [LARGE SCALE GENOMIC DNA]</scope>
    <source>
        <strain evidence="17 18">CBS 613</strain>
    </source>
</reference>
<evidence type="ECO:0000256" key="9">
    <source>
        <dbReference type="ARBA" id="ARBA00022827"/>
    </source>
</evidence>
<evidence type="ECO:0000259" key="15">
    <source>
        <dbReference type="PROSITE" id="PS01033"/>
    </source>
</evidence>
<dbReference type="Pfam" id="PF00175">
    <property type="entry name" value="NAD_binding_1"/>
    <property type="match status" value="1"/>
</dbReference>
<keyword evidence="7" id="KW-0285">Flavoprotein</keyword>
<keyword evidence="12" id="KW-0520">NAD</keyword>